<dbReference type="KEGG" id="ahel:Q31a_15620"/>
<sequence>MRCMIAGVLIASCLGGLVGCAPSDDRPARAPVNVKVTYDGKPVEGAVVTFMIAGTPPPAFGRTDTQGSTQLTTFESGDGAMLGTHTITITKQEFDGVVKDEGSVDGDDYKPSIGFTPPPKVKHTLPKKYALPGTSGLTAEVVSGDNEFTFDLVK</sequence>
<keyword evidence="2" id="KW-1185">Reference proteome</keyword>
<protein>
    <recommendedName>
        <fullName evidence="3">Carboxypeptidase regulatory-like domain-containing protein</fullName>
    </recommendedName>
</protein>
<evidence type="ECO:0000313" key="2">
    <source>
        <dbReference type="Proteomes" id="UP000318017"/>
    </source>
</evidence>
<dbReference type="Proteomes" id="UP000318017">
    <property type="component" value="Chromosome"/>
</dbReference>
<proteinExistence type="predicted"/>
<dbReference type="AlphaFoldDB" id="A0A518G3T9"/>
<evidence type="ECO:0008006" key="3">
    <source>
        <dbReference type="Google" id="ProtNLM"/>
    </source>
</evidence>
<gene>
    <name evidence="1" type="ORF">Q31a_15620</name>
</gene>
<dbReference type="RefSeq" id="WP_145076041.1">
    <property type="nucleotide sequence ID" value="NZ_CP036298.1"/>
</dbReference>
<evidence type="ECO:0000313" key="1">
    <source>
        <dbReference type="EMBL" id="QDV23264.1"/>
    </source>
</evidence>
<accession>A0A518G3T9</accession>
<dbReference type="PROSITE" id="PS51257">
    <property type="entry name" value="PROKAR_LIPOPROTEIN"/>
    <property type="match status" value="1"/>
</dbReference>
<dbReference type="EMBL" id="CP036298">
    <property type="protein sequence ID" value="QDV23264.1"/>
    <property type="molecule type" value="Genomic_DNA"/>
</dbReference>
<reference evidence="1 2" key="1">
    <citation type="submission" date="2019-02" db="EMBL/GenBank/DDBJ databases">
        <title>Deep-cultivation of Planctomycetes and their phenomic and genomic characterization uncovers novel biology.</title>
        <authorList>
            <person name="Wiegand S."/>
            <person name="Jogler M."/>
            <person name="Boedeker C."/>
            <person name="Pinto D."/>
            <person name="Vollmers J."/>
            <person name="Rivas-Marin E."/>
            <person name="Kohn T."/>
            <person name="Peeters S.H."/>
            <person name="Heuer A."/>
            <person name="Rast P."/>
            <person name="Oberbeckmann S."/>
            <person name="Bunk B."/>
            <person name="Jeske O."/>
            <person name="Meyerdierks A."/>
            <person name="Storesund J.E."/>
            <person name="Kallscheuer N."/>
            <person name="Luecker S."/>
            <person name="Lage O.M."/>
            <person name="Pohl T."/>
            <person name="Merkel B.J."/>
            <person name="Hornburger P."/>
            <person name="Mueller R.-W."/>
            <person name="Bruemmer F."/>
            <person name="Labrenz M."/>
            <person name="Spormann A.M."/>
            <person name="Op den Camp H."/>
            <person name="Overmann J."/>
            <person name="Amann R."/>
            <person name="Jetten M.S.M."/>
            <person name="Mascher T."/>
            <person name="Medema M.H."/>
            <person name="Devos D.P."/>
            <person name="Kaster A.-K."/>
            <person name="Ovreas L."/>
            <person name="Rohde M."/>
            <person name="Galperin M.Y."/>
            <person name="Jogler C."/>
        </authorList>
    </citation>
    <scope>NUCLEOTIDE SEQUENCE [LARGE SCALE GENOMIC DNA]</scope>
    <source>
        <strain evidence="1 2">Q31a</strain>
    </source>
</reference>
<name>A0A518G3T9_9BACT</name>
<dbReference type="OrthoDB" id="268362at2"/>
<organism evidence="1 2">
    <name type="scientific">Aureliella helgolandensis</name>
    <dbReference type="NCBI Taxonomy" id="2527968"/>
    <lineage>
        <taxon>Bacteria</taxon>
        <taxon>Pseudomonadati</taxon>
        <taxon>Planctomycetota</taxon>
        <taxon>Planctomycetia</taxon>
        <taxon>Pirellulales</taxon>
        <taxon>Pirellulaceae</taxon>
        <taxon>Aureliella</taxon>
    </lineage>
</organism>